<dbReference type="PANTHER" id="PTHR43464:SF19">
    <property type="entry name" value="UBIQUINONE BIOSYNTHESIS O-METHYLTRANSFERASE, MITOCHONDRIAL"/>
    <property type="match status" value="1"/>
</dbReference>
<reference evidence="5 6" key="1">
    <citation type="submission" date="2019-03" db="EMBL/GenBank/DDBJ databases">
        <title>Draft Genome Sequences of Six Type Strains of the Genus Massilia.</title>
        <authorList>
            <person name="Miess H."/>
            <person name="Frediansyhah A."/>
            <person name="Gross H."/>
        </authorList>
    </citation>
    <scope>NUCLEOTIDE SEQUENCE [LARGE SCALE GENOMIC DNA]</scope>
    <source>
        <strain evidence="5 6">DSM 17505</strain>
    </source>
</reference>
<sequence length="276" mass="29311">MQMTDTAQAALWNGSAANAWVANQAILDQMFYPFEAMLAGRLEPGQRVLDVGCGTGATTLAAARRGAHCTGIDISAPMIAVARERARDAGLDAAFVCADVQDHGFAPAAFDAIISRFGVMFFADPVAAFATLHRAARPGAALHLYAWRSPDENPFMTTAERAAAPLVTLPAVVPGQPGQFAFADSARVRGILERGGWNDIAIAPVDVPCTFPASGLLHYATRMGPLGRILPTLDEPLRQQVIGTLHAAFVPFVRDDTVQLTAACWQVTARSDVIRG</sequence>
<proteinExistence type="predicted"/>
<feature type="domain" description="Methyltransferase type 11" evidence="4">
    <location>
        <begin position="49"/>
        <end position="142"/>
    </location>
</feature>
<dbReference type="Gene3D" id="3.40.50.150">
    <property type="entry name" value="Vaccinia Virus protein VP39"/>
    <property type="match status" value="1"/>
</dbReference>
<dbReference type="Proteomes" id="UP000294359">
    <property type="component" value="Chromosome"/>
</dbReference>
<evidence type="ECO:0000313" key="5">
    <source>
        <dbReference type="EMBL" id="QBQ37689.1"/>
    </source>
</evidence>
<dbReference type="InterPro" id="IPR029063">
    <property type="entry name" value="SAM-dependent_MTases_sf"/>
</dbReference>
<evidence type="ECO:0000259" key="4">
    <source>
        <dbReference type="Pfam" id="PF08241"/>
    </source>
</evidence>
<dbReference type="PANTHER" id="PTHR43464">
    <property type="entry name" value="METHYLTRANSFERASE"/>
    <property type="match status" value="1"/>
</dbReference>
<evidence type="ECO:0000313" key="6">
    <source>
        <dbReference type="Proteomes" id="UP000294359"/>
    </source>
</evidence>
<dbReference type="CDD" id="cd02440">
    <property type="entry name" value="AdoMet_MTases"/>
    <property type="match status" value="1"/>
</dbReference>
<dbReference type="Pfam" id="PF08241">
    <property type="entry name" value="Methyltransf_11"/>
    <property type="match status" value="1"/>
</dbReference>
<accession>A0ABX5SEN1</accession>
<evidence type="ECO:0000256" key="2">
    <source>
        <dbReference type="ARBA" id="ARBA00022679"/>
    </source>
</evidence>
<dbReference type="SUPFAM" id="SSF53335">
    <property type="entry name" value="S-adenosyl-L-methionine-dependent methyltransferases"/>
    <property type="match status" value="1"/>
</dbReference>
<dbReference type="InterPro" id="IPR013216">
    <property type="entry name" value="Methyltransf_11"/>
</dbReference>
<dbReference type="EMBL" id="CP038026">
    <property type="protein sequence ID" value="QBQ37689.1"/>
    <property type="molecule type" value="Genomic_DNA"/>
</dbReference>
<evidence type="ECO:0000256" key="1">
    <source>
        <dbReference type="ARBA" id="ARBA00022603"/>
    </source>
</evidence>
<evidence type="ECO:0000256" key="3">
    <source>
        <dbReference type="ARBA" id="ARBA00022691"/>
    </source>
</evidence>
<keyword evidence="6" id="KW-1185">Reference proteome</keyword>
<dbReference type="GO" id="GO:0008168">
    <property type="term" value="F:methyltransferase activity"/>
    <property type="evidence" value="ECO:0007669"/>
    <property type="project" value="UniProtKB-KW"/>
</dbReference>
<keyword evidence="2" id="KW-0808">Transferase</keyword>
<organism evidence="5 6">
    <name type="scientific">Pseudoduganella plicata</name>
    <dbReference type="NCBI Taxonomy" id="321984"/>
    <lineage>
        <taxon>Bacteria</taxon>
        <taxon>Pseudomonadati</taxon>
        <taxon>Pseudomonadota</taxon>
        <taxon>Betaproteobacteria</taxon>
        <taxon>Burkholderiales</taxon>
        <taxon>Oxalobacteraceae</taxon>
        <taxon>Telluria group</taxon>
        <taxon>Pseudoduganella</taxon>
    </lineage>
</organism>
<keyword evidence="1 5" id="KW-0489">Methyltransferase</keyword>
<dbReference type="GO" id="GO:0032259">
    <property type="term" value="P:methylation"/>
    <property type="evidence" value="ECO:0007669"/>
    <property type="project" value="UniProtKB-KW"/>
</dbReference>
<keyword evidence="3" id="KW-0949">S-adenosyl-L-methionine</keyword>
<gene>
    <name evidence="5" type="ORF">E1742_17040</name>
</gene>
<protein>
    <submittedName>
        <fullName evidence="5">Class I SAM-dependent methyltransferase</fullName>
    </submittedName>
</protein>
<name>A0ABX5SEN1_9BURK</name>